<evidence type="ECO:0000256" key="7">
    <source>
        <dbReference type="ARBA" id="ARBA00023316"/>
    </source>
</evidence>
<keyword evidence="6 10" id="KW-0063">Aspartyl esterase</keyword>
<comment type="pathway">
    <text evidence="1 10">Glycan metabolism; pectin degradation; 2-dehydro-3-deoxy-D-gluconate from pectin: step 1/5.</text>
</comment>
<dbReference type="InterPro" id="IPR000070">
    <property type="entry name" value="Pectinesterase_cat"/>
</dbReference>
<dbReference type="AlphaFoldDB" id="A0A2U1MSZ8"/>
<reference evidence="12 13" key="1">
    <citation type="journal article" date="2018" name="Mol. Plant">
        <title>The genome of Artemisia annua provides insight into the evolution of Asteraceae family and artemisinin biosynthesis.</title>
        <authorList>
            <person name="Shen Q."/>
            <person name="Zhang L."/>
            <person name="Liao Z."/>
            <person name="Wang S."/>
            <person name="Yan T."/>
            <person name="Shi P."/>
            <person name="Liu M."/>
            <person name="Fu X."/>
            <person name="Pan Q."/>
            <person name="Wang Y."/>
            <person name="Lv Z."/>
            <person name="Lu X."/>
            <person name="Zhang F."/>
            <person name="Jiang W."/>
            <person name="Ma Y."/>
            <person name="Chen M."/>
            <person name="Hao X."/>
            <person name="Li L."/>
            <person name="Tang Y."/>
            <person name="Lv G."/>
            <person name="Zhou Y."/>
            <person name="Sun X."/>
            <person name="Brodelius P.E."/>
            <person name="Rose J.K.C."/>
            <person name="Tang K."/>
        </authorList>
    </citation>
    <scope>NUCLEOTIDE SEQUENCE [LARGE SCALE GENOMIC DNA]</scope>
    <source>
        <strain evidence="13">cv. Huhao1</strain>
        <tissue evidence="12">Leaf</tissue>
    </source>
</reference>
<dbReference type="GO" id="GO:0030599">
    <property type="term" value="F:pectinesterase activity"/>
    <property type="evidence" value="ECO:0007669"/>
    <property type="project" value="UniProtKB-UniRule"/>
</dbReference>
<dbReference type="GO" id="GO:0042545">
    <property type="term" value="P:cell wall modification"/>
    <property type="evidence" value="ECO:0007669"/>
    <property type="project" value="UniProtKB-UniRule"/>
</dbReference>
<gene>
    <name evidence="12" type="ORF">CTI12_AA345190</name>
</gene>
<dbReference type="PROSITE" id="PS00503">
    <property type="entry name" value="PECTINESTERASE_2"/>
    <property type="match status" value="1"/>
</dbReference>
<evidence type="ECO:0000313" key="13">
    <source>
        <dbReference type="Proteomes" id="UP000245207"/>
    </source>
</evidence>
<evidence type="ECO:0000256" key="3">
    <source>
        <dbReference type="ARBA" id="ARBA00007786"/>
    </source>
</evidence>
<evidence type="ECO:0000256" key="10">
    <source>
        <dbReference type="RuleBase" id="RU000589"/>
    </source>
</evidence>
<comment type="catalytic activity">
    <reaction evidence="8 10">
        <text>[(1-&gt;4)-alpha-D-galacturonosyl methyl ester](n) + n H2O = [(1-&gt;4)-alpha-D-galacturonosyl](n) + n methanol + n H(+)</text>
        <dbReference type="Rhea" id="RHEA:22380"/>
        <dbReference type="Rhea" id="RHEA-COMP:14570"/>
        <dbReference type="Rhea" id="RHEA-COMP:14573"/>
        <dbReference type="ChEBI" id="CHEBI:15377"/>
        <dbReference type="ChEBI" id="CHEBI:15378"/>
        <dbReference type="ChEBI" id="CHEBI:17790"/>
        <dbReference type="ChEBI" id="CHEBI:140522"/>
        <dbReference type="ChEBI" id="CHEBI:140523"/>
        <dbReference type="EC" id="3.1.1.11"/>
    </reaction>
</comment>
<organism evidence="12 13">
    <name type="scientific">Artemisia annua</name>
    <name type="common">Sweet wormwood</name>
    <dbReference type="NCBI Taxonomy" id="35608"/>
    <lineage>
        <taxon>Eukaryota</taxon>
        <taxon>Viridiplantae</taxon>
        <taxon>Streptophyta</taxon>
        <taxon>Embryophyta</taxon>
        <taxon>Tracheophyta</taxon>
        <taxon>Spermatophyta</taxon>
        <taxon>Magnoliopsida</taxon>
        <taxon>eudicotyledons</taxon>
        <taxon>Gunneridae</taxon>
        <taxon>Pentapetalae</taxon>
        <taxon>asterids</taxon>
        <taxon>campanulids</taxon>
        <taxon>Asterales</taxon>
        <taxon>Asteraceae</taxon>
        <taxon>Asteroideae</taxon>
        <taxon>Anthemideae</taxon>
        <taxon>Artemisiinae</taxon>
        <taxon>Artemisia</taxon>
    </lineage>
</organism>
<dbReference type="InterPro" id="IPR035513">
    <property type="entry name" value="Invertase/methylesterase_inhib"/>
</dbReference>
<name>A0A2U1MSZ8_ARTAN</name>
<dbReference type="Pfam" id="PF04043">
    <property type="entry name" value="PMEI"/>
    <property type="match status" value="1"/>
</dbReference>
<dbReference type="EC" id="3.1.1.11" evidence="4 10"/>
<protein>
    <recommendedName>
        <fullName evidence="4 10">Pectinesterase</fullName>
        <ecNumber evidence="4 10">3.1.1.11</ecNumber>
    </recommendedName>
</protein>
<dbReference type="UniPathway" id="UPA00545">
    <property type="reaction ID" value="UER00823"/>
</dbReference>
<evidence type="ECO:0000256" key="9">
    <source>
        <dbReference type="PROSITE-ProRule" id="PRU10040"/>
    </source>
</evidence>
<accession>A0A2U1MSZ8</accession>
<dbReference type="Gene3D" id="2.160.20.10">
    <property type="entry name" value="Single-stranded right-handed beta-helix, Pectin lyase-like"/>
    <property type="match status" value="1"/>
</dbReference>
<feature type="active site" evidence="9">
    <location>
        <position position="394"/>
    </location>
</feature>
<feature type="domain" description="Pectinesterase inhibitor" evidence="11">
    <location>
        <begin position="39"/>
        <end position="191"/>
    </location>
</feature>
<evidence type="ECO:0000256" key="8">
    <source>
        <dbReference type="ARBA" id="ARBA00047928"/>
    </source>
</evidence>
<keyword evidence="7" id="KW-0961">Cell wall biogenesis/degradation</keyword>
<dbReference type="InterPro" id="IPR012334">
    <property type="entry name" value="Pectin_lyas_fold"/>
</dbReference>
<dbReference type="Gene3D" id="1.20.140.40">
    <property type="entry name" value="Invertase/pectin methylesterase inhibitor family protein"/>
    <property type="match status" value="1"/>
</dbReference>
<evidence type="ECO:0000256" key="5">
    <source>
        <dbReference type="ARBA" id="ARBA00022801"/>
    </source>
</evidence>
<dbReference type="SMART" id="SM00856">
    <property type="entry name" value="PMEI"/>
    <property type="match status" value="1"/>
</dbReference>
<evidence type="ECO:0000256" key="2">
    <source>
        <dbReference type="ARBA" id="ARBA00006027"/>
    </source>
</evidence>
<dbReference type="NCBIfam" id="TIGR01614">
    <property type="entry name" value="PME_inhib"/>
    <property type="match status" value="1"/>
</dbReference>
<keyword evidence="5 10" id="KW-0378">Hydrolase</keyword>
<dbReference type="GO" id="GO:0004857">
    <property type="term" value="F:enzyme inhibitor activity"/>
    <property type="evidence" value="ECO:0007669"/>
    <property type="project" value="InterPro"/>
</dbReference>
<dbReference type="GO" id="GO:0045490">
    <property type="term" value="P:pectin catabolic process"/>
    <property type="evidence" value="ECO:0007669"/>
    <property type="project" value="UniProtKB-UniRule"/>
</dbReference>
<evidence type="ECO:0000256" key="1">
    <source>
        <dbReference type="ARBA" id="ARBA00005184"/>
    </source>
</evidence>
<evidence type="ECO:0000256" key="4">
    <source>
        <dbReference type="ARBA" id="ARBA00013229"/>
    </source>
</evidence>
<sequence length="558" mass="60886">MNKKLKGALLVAGIIVCTVGLVAGVIVLVCKHGAKPSHVTPKVADFVCNLTDYKEACKVTMTPLAQNDKASLGEVFNAAILATKVAVDVAGMSLVAAKDGDVHSSQRLDECKELMEYASDELHESSRIVGDQIYTDLGIQDKQLELMNLLSAVVAYQETCLDGFINKPELRARVEILLLNSTQLTSNALSIVASMPKILEEFNITTKPKFMGRKLLGVDEKGYPSWMSEDDKKLLESGDVVLKPHAVVAKDGSGQFNTIMSALAAYPKDNVGRYVVYVKEGIYEEYVIVAKNQVNVFMYGDGATKTIVTGSRSNKTGWATFKSGTFSAIGNGFIAKSMGFRNAAGPEMSQAVALHSKSDRSAYFDVHIDGYQDALYTHTHRQFYSTSTISGTVDFIFGDAAVIIQNCLIICKLPHPGQTITITAQGRKLATETTGIVIQNSHIMADAALFPVRSQVKSYLGRPWRMYSRTIVMESLLDDLIQPEGWLPYQGTFALDTCFYGEYANAGPGAVADMRVKWKGFKVITDVNEAMQYTAGVFVQGNQWLKETGAPFYLGLKG</sequence>
<dbReference type="SUPFAM" id="SSF51126">
    <property type="entry name" value="Pectin lyase-like"/>
    <property type="match status" value="1"/>
</dbReference>
<comment type="similarity">
    <text evidence="3">In the C-terminal section; belongs to the pectinesterase family.</text>
</comment>
<dbReference type="OrthoDB" id="2019149at2759"/>
<dbReference type="InterPro" id="IPR011050">
    <property type="entry name" value="Pectin_lyase_fold/virulence"/>
</dbReference>
<comment type="caution">
    <text evidence="12">The sequence shown here is derived from an EMBL/GenBank/DDBJ whole genome shotgun (WGS) entry which is preliminary data.</text>
</comment>
<dbReference type="SUPFAM" id="SSF101148">
    <property type="entry name" value="Plant invertase/pectin methylesterase inhibitor"/>
    <property type="match status" value="1"/>
</dbReference>
<evidence type="ECO:0000313" key="12">
    <source>
        <dbReference type="EMBL" id="PWA64346.1"/>
    </source>
</evidence>
<dbReference type="STRING" id="35608.A0A2U1MSZ8"/>
<dbReference type="Proteomes" id="UP000245207">
    <property type="component" value="Unassembled WGS sequence"/>
</dbReference>
<keyword evidence="13" id="KW-1185">Reference proteome</keyword>
<proteinExistence type="inferred from homology"/>
<dbReference type="EMBL" id="PKPP01004440">
    <property type="protein sequence ID" value="PWA64346.1"/>
    <property type="molecule type" value="Genomic_DNA"/>
</dbReference>
<dbReference type="InterPro" id="IPR006501">
    <property type="entry name" value="Pectinesterase_inhib_dom"/>
</dbReference>
<evidence type="ECO:0000256" key="6">
    <source>
        <dbReference type="ARBA" id="ARBA00023085"/>
    </source>
</evidence>
<dbReference type="PANTHER" id="PTHR31707">
    <property type="entry name" value="PECTINESTERASE"/>
    <property type="match status" value="1"/>
</dbReference>
<comment type="similarity">
    <text evidence="2">In the N-terminal section; belongs to the PMEI family.</text>
</comment>
<dbReference type="CDD" id="cd15798">
    <property type="entry name" value="PMEI-like_3"/>
    <property type="match status" value="1"/>
</dbReference>
<dbReference type="Pfam" id="PF01095">
    <property type="entry name" value="Pectinesterase"/>
    <property type="match status" value="1"/>
</dbReference>
<dbReference type="InterPro" id="IPR033131">
    <property type="entry name" value="Pectinesterase_Asp_AS"/>
</dbReference>
<evidence type="ECO:0000259" key="11">
    <source>
        <dbReference type="SMART" id="SM00856"/>
    </source>
</evidence>
<dbReference type="FunFam" id="2.160.20.10:FF:000001">
    <property type="entry name" value="Pectinesterase"/>
    <property type="match status" value="1"/>
</dbReference>